<reference evidence="3 4" key="1">
    <citation type="journal article" date="2018" name="Plant J.">
        <title>Genome sequences of Chlorella sorokiniana UTEX 1602 and Micractinium conductrix SAG 241.80: implications to maltose excretion by a green alga.</title>
        <authorList>
            <person name="Arriola M.B."/>
            <person name="Velmurugan N."/>
            <person name="Zhang Y."/>
            <person name="Plunkett M.H."/>
            <person name="Hondzo H."/>
            <person name="Barney B.M."/>
        </authorList>
    </citation>
    <scope>NUCLEOTIDE SEQUENCE [LARGE SCALE GENOMIC DNA]</scope>
    <source>
        <strain evidence="4">UTEX 1602</strain>
    </source>
</reference>
<dbReference type="InterPro" id="IPR012291">
    <property type="entry name" value="CBM2_carb-bd_dom_sf"/>
</dbReference>
<gene>
    <name evidence="3" type="ORF">C2E21_6803</name>
</gene>
<sequence>MWWAAALLLLLLHGAHAADFQTATVDGELAITSNWTGGFCGSLMTRNPGSNPSTTWAGLFTFSGGKLTTGPNGNGVSKKISDTQWTFVPDDPAQMVIYPQSTVMATFCCDAEDQAAVQASFRVIYSYDDRGPGIITLPGPSPSPSPPSVPSPSPSPSPSEPNLLSPSLLSPSPSPSPELSSSPSPLPPSPLPDALAPAPVAAADAPATSGAAACGRGQTLAVLATAAAGLAVALLA</sequence>
<keyword evidence="4" id="KW-1185">Reference proteome</keyword>
<evidence type="ECO:0000256" key="1">
    <source>
        <dbReference type="SAM" id="MobiDB-lite"/>
    </source>
</evidence>
<dbReference type="Gene3D" id="2.60.40.290">
    <property type="match status" value="1"/>
</dbReference>
<name>A0A2P6TK02_CHLSO</name>
<evidence type="ECO:0000313" key="4">
    <source>
        <dbReference type="Proteomes" id="UP000239899"/>
    </source>
</evidence>
<feature type="compositionally biased region" description="Low complexity" evidence="1">
    <location>
        <begin position="160"/>
        <end position="183"/>
    </location>
</feature>
<feature type="chain" id="PRO_5015187701" evidence="2">
    <location>
        <begin position="18"/>
        <end position="236"/>
    </location>
</feature>
<evidence type="ECO:0000256" key="2">
    <source>
        <dbReference type="SAM" id="SignalP"/>
    </source>
</evidence>
<dbReference type="OrthoDB" id="10486199at2759"/>
<dbReference type="EMBL" id="LHPG02000013">
    <property type="protein sequence ID" value="PRW44399.1"/>
    <property type="molecule type" value="Genomic_DNA"/>
</dbReference>
<keyword evidence="2" id="KW-0732">Signal</keyword>
<feature type="region of interest" description="Disordered" evidence="1">
    <location>
        <begin position="134"/>
        <end position="211"/>
    </location>
</feature>
<feature type="compositionally biased region" description="Low complexity" evidence="1">
    <location>
        <begin position="192"/>
        <end position="211"/>
    </location>
</feature>
<dbReference type="AlphaFoldDB" id="A0A2P6TK02"/>
<comment type="caution">
    <text evidence="3">The sequence shown here is derived from an EMBL/GenBank/DDBJ whole genome shotgun (WGS) entry which is preliminary data.</text>
</comment>
<dbReference type="GO" id="GO:0030247">
    <property type="term" value="F:polysaccharide binding"/>
    <property type="evidence" value="ECO:0007669"/>
    <property type="project" value="InterPro"/>
</dbReference>
<organism evidence="3 4">
    <name type="scientific">Chlorella sorokiniana</name>
    <name type="common">Freshwater green alga</name>
    <dbReference type="NCBI Taxonomy" id="3076"/>
    <lineage>
        <taxon>Eukaryota</taxon>
        <taxon>Viridiplantae</taxon>
        <taxon>Chlorophyta</taxon>
        <taxon>core chlorophytes</taxon>
        <taxon>Trebouxiophyceae</taxon>
        <taxon>Chlorellales</taxon>
        <taxon>Chlorellaceae</taxon>
        <taxon>Chlorella clade</taxon>
        <taxon>Chlorella</taxon>
    </lineage>
</organism>
<evidence type="ECO:0000313" key="3">
    <source>
        <dbReference type="EMBL" id="PRW44399.1"/>
    </source>
</evidence>
<protein>
    <submittedName>
        <fullName evidence="3">Nuclease C1</fullName>
    </submittedName>
</protein>
<dbReference type="Proteomes" id="UP000239899">
    <property type="component" value="Unassembled WGS sequence"/>
</dbReference>
<accession>A0A2P6TK02</accession>
<dbReference type="GO" id="GO:0004553">
    <property type="term" value="F:hydrolase activity, hydrolyzing O-glycosyl compounds"/>
    <property type="evidence" value="ECO:0007669"/>
    <property type="project" value="InterPro"/>
</dbReference>
<feature type="signal peptide" evidence="2">
    <location>
        <begin position="1"/>
        <end position="17"/>
    </location>
</feature>
<proteinExistence type="predicted"/>
<feature type="compositionally biased region" description="Pro residues" evidence="1">
    <location>
        <begin position="139"/>
        <end position="159"/>
    </location>
</feature>